<name>A0ABD0W828_DENTH</name>
<comment type="caution">
    <text evidence="1">The sequence shown here is derived from an EMBL/GenBank/DDBJ whole genome shotgun (WGS) entry which is preliminary data.</text>
</comment>
<proteinExistence type="predicted"/>
<reference evidence="1 2" key="1">
    <citation type="journal article" date="2024" name="Plant Biotechnol. J.">
        <title>Dendrobium thyrsiflorum genome and its molecular insights into genes involved in important horticultural traits.</title>
        <authorList>
            <person name="Chen B."/>
            <person name="Wang J.Y."/>
            <person name="Zheng P.J."/>
            <person name="Li K.L."/>
            <person name="Liang Y.M."/>
            <person name="Chen X.F."/>
            <person name="Zhang C."/>
            <person name="Zhao X."/>
            <person name="He X."/>
            <person name="Zhang G.Q."/>
            <person name="Liu Z.J."/>
            <person name="Xu Q."/>
        </authorList>
    </citation>
    <scope>NUCLEOTIDE SEQUENCE [LARGE SCALE GENOMIC DNA]</scope>
    <source>
        <strain evidence="1">GZMU011</strain>
    </source>
</reference>
<accession>A0ABD0W828</accession>
<evidence type="ECO:0000313" key="2">
    <source>
        <dbReference type="Proteomes" id="UP001552299"/>
    </source>
</evidence>
<dbReference type="Proteomes" id="UP001552299">
    <property type="component" value="Unassembled WGS sequence"/>
</dbReference>
<gene>
    <name evidence="1" type="ORF">M5K25_000587</name>
</gene>
<evidence type="ECO:0000313" key="1">
    <source>
        <dbReference type="EMBL" id="KAL0928677.1"/>
    </source>
</evidence>
<organism evidence="1 2">
    <name type="scientific">Dendrobium thyrsiflorum</name>
    <name type="common">Pinecone-like raceme dendrobium</name>
    <name type="synonym">Orchid</name>
    <dbReference type="NCBI Taxonomy" id="117978"/>
    <lineage>
        <taxon>Eukaryota</taxon>
        <taxon>Viridiplantae</taxon>
        <taxon>Streptophyta</taxon>
        <taxon>Embryophyta</taxon>
        <taxon>Tracheophyta</taxon>
        <taxon>Spermatophyta</taxon>
        <taxon>Magnoliopsida</taxon>
        <taxon>Liliopsida</taxon>
        <taxon>Asparagales</taxon>
        <taxon>Orchidaceae</taxon>
        <taxon>Epidendroideae</taxon>
        <taxon>Malaxideae</taxon>
        <taxon>Dendrobiinae</taxon>
        <taxon>Dendrobium</taxon>
    </lineage>
</organism>
<sequence length="80" mass="9233">MLKSLRVLKSGVYLLWIPLDKSISTPPGQKKATKSKTFLSSSFSILSNLIPWMSSFLVRPNLLQVFEYFFDMEHLHSVEK</sequence>
<keyword evidence="2" id="KW-1185">Reference proteome</keyword>
<dbReference type="EMBL" id="JANQDX010000001">
    <property type="protein sequence ID" value="KAL0928677.1"/>
    <property type="molecule type" value="Genomic_DNA"/>
</dbReference>
<protein>
    <submittedName>
        <fullName evidence="1">Uncharacterized protein</fullName>
    </submittedName>
</protein>
<dbReference type="AlphaFoldDB" id="A0ABD0W828"/>